<evidence type="ECO:0000256" key="1">
    <source>
        <dbReference type="ARBA" id="ARBA00006581"/>
    </source>
</evidence>
<comment type="catalytic activity">
    <reaction evidence="5">
        <text>dUTP + H2O = dUMP + diphosphate + H(+)</text>
        <dbReference type="Rhea" id="RHEA:10248"/>
        <dbReference type="ChEBI" id="CHEBI:15377"/>
        <dbReference type="ChEBI" id="CHEBI:15378"/>
        <dbReference type="ChEBI" id="CHEBI:33019"/>
        <dbReference type="ChEBI" id="CHEBI:61555"/>
        <dbReference type="ChEBI" id="CHEBI:246422"/>
        <dbReference type="EC" id="3.6.1.23"/>
    </reaction>
</comment>
<dbReference type="GO" id="GO:0004170">
    <property type="term" value="F:dUTP diphosphatase activity"/>
    <property type="evidence" value="ECO:0007669"/>
    <property type="project" value="UniProtKB-EC"/>
</dbReference>
<dbReference type="SUPFAM" id="SSF51283">
    <property type="entry name" value="dUTPase-like"/>
    <property type="match status" value="1"/>
</dbReference>
<evidence type="ECO:0000256" key="2">
    <source>
        <dbReference type="ARBA" id="ARBA00012379"/>
    </source>
</evidence>
<dbReference type="PANTHER" id="PTHR11241">
    <property type="entry name" value="DEOXYURIDINE 5'-TRIPHOSPHATE NUCLEOTIDOHYDROLASE"/>
    <property type="match status" value="1"/>
</dbReference>
<dbReference type="EC" id="3.6.1.23" evidence="2"/>
<dbReference type="InterPro" id="IPR029054">
    <property type="entry name" value="dUTPase-like"/>
</dbReference>
<evidence type="ECO:0000256" key="3">
    <source>
        <dbReference type="ARBA" id="ARBA00022801"/>
    </source>
</evidence>
<gene>
    <name evidence="7" type="primary">dut</name>
    <name evidence="7" type="ORF">G4Z02_06630</name>
</gene>
<name>A0A7L7KT34_9MOLU</name>
<dbReference type="InterPro" id="IPR008181">
    <property type="entry name" value="dUTPase"/>
</dbReference>
<accession>A0A7L7KT34</accession>
<dbReference type="InterPro" id="IPR033704">
    <property type="entry name" value="dUTPase_trimeric"/>
</dbReference>
<dbReference type="Proteomes" id="UP000514720">
    <property type="component" value="Chromosome"/>
</dbReference>
<evidence type="ECO:0000256" key="4">
    <source>
        <dbReference type="ARBA" id="ARBA00023080"/>
    </source>
</evidence>
<dbReference type="Gene3D" id="2.70.40.10">
    <property type="match status" value="1"/>
</dbReference>
<evidence type="ECO:0000256" key="5">
    <source>
        <dbReference type="ARBA" id="ARBA00047686"/>
    </source>
</evidence>
<dbReference type="NCBIfam" id="TIGR00576">
    <property type="entry name" value="dut"/>
    <property type="match status" value="1"/>
</dbReference>
<dbReference type="Pfam" id="PF00692">
    <property type="entry name" value="dUTPase"/>
    <property type="match status" value="1"/>
</dbReference>
<keyword evidence="4" id="KW-0546">Nucleotide metabolism</keyword>
<dbReference type="GO" id="GO:0000287">
    <property type="term" value="F:magnesium ion binding"/>
    <property type="evidence" value="ECO:0007669"/>
    <property type="project" value="InterPro"/>
</dbReference>
<proteinExistence type="inferred from homology"/>
<dbReference type="EMBL" id="CP048914">
    <property type="protein sequence ID" value="QMS85442.1"/>
    <property type="molecule type" value="Genomic_DNA"/>
</dbReference>
<dbReference type="AlphaFoldDB" id="A0A7L7KT34"/>
<keyword evidence="8" id="KW-1185">Reference proteome</keyword>
<comment type="similarity">
    <text evidence="1">Belongs to the dUTPase family.</text>
</comment>
<dbReference type="CDD" id="cd07557">
    <property type="entry name" value="trimeric_dUTPase"/>
    <property type="match status" value="1"/>
</dbReference>
<organism evidence="7 8">
    <name type="scientific">Candidatus Xianfuyuplasma coldseepsis</name>
    <dbReference type="NCBI Taxonomy" id="2782163"/>
    <lineage>
        <taxon>Bacteria</taxon>
        <taxon>Bacillati</taxon>
        <taxon>Mycoplasmatota</taxon>
        <taxon>Mollicutes</taxon>
        <taxon>Candidatus Izemoplasmatales</taxon>
        <taxon>Candidatus Izemoplasmataceae</taxon>
        <taxon>Candidatus Xianfuyuplasma</taxon>
    </lineage>
</organism>
<dbReference type="KEGG" id="xcl:G4Z02_06630"/>
<dbReference type="RefSeq" id="WP_258877237.1">
    <property type="nucleotide sequence ID" value="NZ_CP048914.1"/>
</dbReference>
<evidence type="ECO:0000259" key="6">
    <source>
        <dbReference type="Pfam" id="PF00692"/>
    </source>
</evidence>
<keyword evidence="3 7" id="KW-0378">Hydrolase</keyword>
<dbReference type="PANTHER" id="PTHR11241:SF0">
    <property type="entry name" value="DEOXYURIDINE 5'-TRIPHOSPHATE NUCLEOTIDOHYDROLASE"/>
    <property type="match status" value="1"/>
</dbReference>
<dbReference type="InterPro" id="IPR036157">
    <property type="entry name" value="dUTPase-like_sf"/>
</dbReference>
<reference evidence="7 8" key="1">
    <citation type="submission" date="2020-02" db="EMBL/GenBank/DDBJ databases">
        <authorList>
            <person name="Zheng R.K."/>
            <person name="Sun C.M."/>
        </authorList>
    </citation>
    <scope>NUCLEOTIDE SEQUENCE [LARGE SCALE GENOMIC DNA]</scope>
    <source>
        <strain evidence="8">zrk13</strain>
    </source>
</reference>
<feature type="domain" description="dUTPase-like" evidence="6">
    <location>
        <begin position="15"/>
        <end position="146"/>
    </location>
</feature>
<evidence type="ECO:0000313" key="7">
    <source>
        <dbReference type="EMBL" id="QMS85442.1"/>
    </source>
</evidence>
<protein>
    <recommendedName>
        <fullName evidence="2">dUTP diphosphatase</fullName>
        <ecNumber evidence="2">3.6.1.23</ecNumber>
    </recommendedName>
</protein>
<sequence>MRGFEKAKGFEHLDIPLPERKTEHSAGYDISIIDDIMIPAGAVAFGKTGLKAFMQDGEVLKIYPRSSLAKNYHLTLGNNVGIVDKDYYNNPDNDGHIMISLRNFGQNDIMLRKGERVAQAIFEQYLTSPFETEVKDRRQGGFGSTGK</sequence>
<dbReference type="GO" id="GO:0006226">
    <property type="term" value="P:dUMP biosynthetic process"/>
    <property type="evidence" value="ECO:0007669"/>
    <property type="project" value="InterPro"/>
</dbReference>
<dbReference type="GO" id="GO:0046081">
    <property type="term" value="P:dUTP catabolic process"/>
    <property type="evidence" value="ECO:0007669"/>
    <property type="project" value="InterPro"/>
</dbReference>
<evidence type="ECO:0000313" key="8">
    <source>
        <dbReference type="Proteomes" id="UP000514720"/>
    </source>
</evidence>